<sequence length="59" mass="6599">MRSGACGASASNIGWSEEIHLNEQTIIRDDVEPRMSSRPAQARVADDRNRERLHVGRVP</sequence>
<dbReference type="KEGG" id="blat:WK25_16965"/>
<reference evidence="2 3" key="1">
    <citation type="submission" date="2015-11" db="EMBL/GenBank/DDBJ databases">
        <title>Expanding the genomic diversity of Burkholderia species for the development of highly accurate diagnostics.</title>
        <authorList>
            <person name="Sahl J."/>
            <person name="Keim P."/>
            <person name="Wagner D."/>
        </authorList>
    </citation>
    <scope>NUCLEOTIDE SEQUENCE [LARGE SCALE GENOMIC DNA]</scope>
    <source>
        <strain evidence="2 3">RF32-BP12</strain>
    </source>
</reference>
<dbReference type="EMBL" id="LOTQ01000024">
    <property type="protein sequence ID" value="KVA06774.1"/>
    <property type="molecule type" value="Genomic_DNA"/>
</dbReference>
<feature type="compositionally biased region" description="Basic and acidic residues" evidence="1">
    <location>
        <begin position="44"/>
        <end position="59"/>
    </location>
</feature>
<dbReference type="Proteomes" id="UP000056450">
    <property type="component" value="Unassembled WGS sequence"/>
</dbReference>
<evidence type="ECO:0000313" key="2">
    <source>
        <dbReference type="EMBL" id="KVA06774.1"/>
    </source>
</evidence>
<organism evidence="2 3">
    <name type="scientific">Burkholderia latens</name>
    <dbReference type="NCBI Taxonomy" id="488446"/>
    <lineage>
        <taxon>Bacteria</taxon>
        <taxon>Pseudomonadati</taxon>
        <taxon>Pseudomonadota</taxon>
        <taxon>Betaproteobacteria</taxon>
        <taxon>Burkholderiales</taxon>
        <taxon>Burkholderiaceae</taxon>
        <taxon>Burkholderia</taxon>
        <taxon>Burkholderia cepacia complex</taxon>
    </lineage>
</organism>
<accession>A0AAP1G7Q5</accession>
<evidence type="ECO:0000313" key="3">
    <source>
        <dbReference type="Proteomes" id="UP000056450"/>
    </source>
</evidence>
<proteinExistence type="predicted"/>
<protein>
    <submittedName>
        <fullName evidence="2">Uncharacterized protein</fullName>
    </submittedName>
</protein>
<comment type="caution">
    <text evidence="2">The sequence shown here is derived from an EMBL/GenBank/DDBJ whole genome shotgun (WGS) entry which is preliminary data.</text>
</comment>
<name>A0AAP1G7Q5_9BURK</name>
<gene>
    <name evidence="2" type="ORF">WI41_16530</name>
</gene>
<evidence type="ECO:0000256" key="1">
    <source>
        <dbReference type="SAM" id="MobiDB-lite"/>
    </source>
</evidence>
<dbReference type="AlphaFoldDB" id="A0AAP1G7Q5"/>
<feature type="region of interest" description="Disordered" evidence="1">
    <location>
        <begin position="34"/>
        <end position="59"/>
    </location>
</feature>